<protein>
    <submittedName>
        <fullName evidence="1">Uncharacterized protein</fullName>
    </submittedName>
</protein>
<dbReference type="AlphaFoldDB" id="A0A2J6SKY9"/>
<keyword evidence="2" id="KW-1185">Reference proteome</keyword>
<accession>A0A2J6SKY9</accession>
<gene>
    <name evidence="1" type="ORF">K444DRAFT_231909</name>
</gene>
<dbReference type="Proteomes" id="UP000235371">
    <property type="component" value="Unassembled WGS sequence"/>
</dbReference>
<dbReference type="InParanoid" id="A0A2J6SKY9"/>
<name>A0A2J6SKY9_9HELO</name>
<dbReference type="EMBL" id="KZ613912">
    <property type="protein sequence ID" value="PMD51433.1"/>
    <property type="molecule type" value="Genomic_DNA"/>
</dbReference>
<sequence length="83" mass="8862">MRPSLVKESLLLRVDLALSSSKDGRVGVIEIGVSSACAGTPKAGATSPRTAAPTIAGWSKLYLTMIAVWIKCSICSHRREFFP</sequence>
<reference evidence="1" key="1">
    <citation type="submission" date="2016-04" db="EMBL/GenBank/DDBJ databases">
        <title>A degradative enzymes factory behind the ericoid mycorrhizal symbiosis.</title>
        <authorList>
            <consortium name="DOE Joint Genome Institute"/>
            <person name="Martino E."/>
            <person name="Morin E."/>
            <person name="Grelet G."/>
            <person name="Kuo A."/>
            <person name="Kohler A."/>
            <person name="Daghino S."/>
            <person name="Barry K."/>
            <person name="Choi C."/>
            <person name="Cichocki N."/>
            <person name="Clum A."/>
            <person name="Copeland A."/>
            <person name="Hainaut M."/>
            <person name="Haridas S."/>
            <person name="Labutti K."/>
            <person name="Lindquist E."/>
            <person name="Lipzen A."/>
            <person name="Khouja H.-R."/>
            <person name="Murat C."/>
            <person name="Ohm R."/>
            <person name="Olson A."/>
            <person name="Spatafora J."/>
            <person name="Veneault-Fourrey C."/>
            <person name="Henrissat B."/>
            <person name="Grigoriev I."/>
            <person name="Martin F."/>
            <person name="Perotto S."/>
        </authorList>
    </citation>
    <scope>NUCLEOTIDE SEQUENCE [LARGE SCALE GENOMIC DNA]</scope>
    <source>
        <strain evidence="1">E</strain>
    </source>
</reference>
<evidence type="ECO:0000313" key="2">
    <source>
        <dbReference type="Proteomes" id="UP000235371"/>
    </source>
</evidence>
<dbReference type="GeneID" id="36579314"/>
<proteinExistence type="predicted"/>
<evidence type="ECO:0000313" key="1">
    <source>
        <dbReference type="EMBL" id="PMD51433.1"/>
    </source>
</evidence>
<organism evidence="1 2">
    <name type="scientific">Hyaloscypha bicolor E</name>
    <dbReference type="NCBI Taxonomy" id="1095630"/>
    <lineage>
        <taxon>Eukaryota</taxon>
        <taxon>Fungi</taxon>
        <taxon>Dikarya</taxon>
        <taxon>Ascomycota</taxon>
        <taxon>Pezizomycotina</taxon>
        <taxon>Leotiomycetes</taxon>
        <taxon>Helotiales</taxon>
        <taxon>Hyaloscyphaceae</taxon>
        <taxon>Hyaloscypha</taxon>
        <taxon>Hyaloscypha bicolor</taxon>
    </lineage>
</organism>
<dbReference type="RefSeq" id="XP_024728337.1">
    <property type="nucleotide sequence ID" value="XM_024871232.1"/>
</dbReference>